<feature type="region of interest" description="Disordered" evidence="1">
    <location>
        <begin position="64"/>
        <end position="97"/>
    </location>
</feature>
<dbReference type="RefSeq" id="XP_017301056.1">
    <property type="nucleotide sequence ID" value="XM_017445567.2"/>
</dbReference>
<evidence type="ECO:0000313" key="3">
    <source>
        <dbReference type="Proteomes" id="UP000079169"/>
    </source>
</evidence>
<dbReference type="Proteomes" id="UP000079169">
    <property type="component" value="Unplaced"/>
</dbReference>
<dbReference type="GeneID" id="103512790"/>
<accession>A0A1S4EFP3</accession>
<gene>
    <name evidence="4" type="primary">LOC103512790</name>
</gene>
<keyword evidence="2" id="KW-0732">Signal</keyword>
<evidence type="ECO:0000256" key="2">
    <source>
        <dbReference type="SAM" id="SignalP"/>
    </source>
</evidence>
<keyword evidence="3" id="KW-1185">Reference proteome</keyword>
<name>A0A1S4EFP3_DIACI</name>
<protein>
    <submittedName>
        <fullName evidence="4">Uncharacterized protein LOC103512790</fullName>
    </submittedName>
</protein>
<feature type="signal peptide" evidence="2">
    <location>
        <begin position="1"/>
        <end position="21"/>
    </location>
</feature>
<dbReference type="KEGG" id="dci:103512790"/>
<sequence>MQLRICVFLCSIQLLVQDISCTIGDKAKDKSKAVTQKPTLSTQTVKIQSSAAPKEDIYIDDDTNIQAEGSGVSDFKDDLESSGSGFGPDDEDGDGPLIKKGKIQTFFQYLPNFFILFFGLPGKL</sequence>
<dbReference type="PaxDb" id="121845-A0A1S4EFP3"/>
<reference evidence="4" key="1">
    <citation type="submission" date="2025-08" db="UniProtKB">
        <authorList>
            <consortium name="RefSeq"/>
        </authorList>
    </citation>
    <scope>IDENTIFICATION</scope>
</reference>
<evidence type="ECO:0000256" key="1">
    <source>
        <dbReference type="SAM" id="MobiDB-lite"/>
    </source>
</evidence>
<organism evidence="3 4">
    <name type="scientific">Diaphorina citri</name>
    <name type="common">Asian citrus psyllid</name>
    <dbReference type="NCBI Taxonomy" id="121845"/>
    <lineage>
        <taxon>Eukaryota</taxon>
        <taxon>Metazoa</taxon>
        <taxon>Ecdysozoa</taxon>
        <taxon>Arthropoda</taxon>
        <taxon>Hexapoda</taxon>
        <taxon>Insecta</taxon>
        <taxon>Pterygota</taxon>
        <taxon>Neoptera</taxon>
        <taxon>Paraneoptera</taxon>
        <taxon>Hemiptera</taxon>
        <taxon>Sternorrhyncha</taxon>
        <taxon>Psylloidea</taxon>
        <taxon>Psyllidae</taxon>
        <taxon>Diaphorininae</taxon>
        <taxon>Diaphorina</taxon>
    </lineage>
</organism>
<dbReference type="AlphaFoldDB" id="A0A1S4EFP3"/>
<evidence type="ECO:0000313" key="4">
    <source>
        <dbReference type="RefSeq" id="XP_017301056.1"/>
    </source>
</evidence>
<feature type="chain" id="PRO_5010226656" evidence="2">
    <location>
        <begin position="22"/>
        <end position="124"/>
    </location>
</feature>
<proteinExistence type="predicted"/>